<comment type="cofactor">
    <cofactor evidence="1">
        <name>FMN</name>
        <dbReference type="ChEBI" id="CHEBI:58210"/>
    </cofactor>
</comment>
<dbReference type="GO" id="GO:0050660">
    <property type="term" value="F:flavin adenine dinucleotide binding"/>
    <property type="evidence" value="ECO:0007669"/>
    <property type="project" value="InterPro"/>
</dbReference>
<reference evidence="7 8" key="1">
    <citation type="submission" date="2010-05" db="EMBL/GenBank/DDBJ databases">
        <title>The Genome Sequence of Thecamonas trahens ATCC 50062.</title>
        <authorList>
            <consortium name="The Broad Institute Genome Sequencing Platform"/>
            <person name="Russ C."/>
            <person name="Cuomo C."/>
            <person name="Shea T."/>
            <person name="Young S.K."/>
            <person name="Zeng Q."/>
            <person name="Koehrsen M."/>
            <person name="Haas B."/>
            <person name="Borodovsky M."/>
            <person name="Guigo R."/>
            <person name="Alvarado L."/>
            <person name="Berlin A."/>
            <person name="Bochicchio J."/>
            <person name="Borenstein D."/>
            <person name="Chapman S."/>
            <person name="Chen Z."/>
            <person name="Freedman E."/>
            <person name="Gellesch M."/>
            <person name="Goldberg J."/>
            <person name="Griggs A."/>
            <person name="Gujja S."/>
            <person name="Heilman E."/>
            <person name="Heiman D."/>
            <person name="Hepburn T."/>
            <person name="Howarth C."/>
            <person name="Jen D."/>
            <person name="Larson L."/>
            <person name="Mehta T."/>
            <person name="Park D."/>
            <person name="Pearson M."/>
            <person name="Roberts A."/>
            <person name="Saif S."/>
            <person name="Shenoy N."/>
            <person name="Sisk P."/>
            <person name="Stolte C."/>
            <person name="Sykes S."/>
            <person name="Thomson T."/>
            <person name="Walk T."/>
            <person name="White J."/>
            <person name="Yandava C."/>
            <person name="Burger G."/>
            <person name="Gray M.W."/>
            <person name="Holland P.W.H."/>
            <person name="King N."/>
            <person name="Lang F.B.F."/>
            <person name="Roger A.J."/>
            <person name="Ruiz-Trillo I."/>
            <person name="Lander E."/>
            <person name="Nusbaum C."/>
        </authorList>
    </citation>
    <scope>NUCLEOTIDE SEQUENCE [LARGE SCALE GENOMIC DNA]</scope>
    <source>
        <strain evidence="7 8">ATCC 50062</strain>
    </source>
</reference>
<organism evidence="7 8">
    <name type="scientific">Thecamonas trahens ATCC 50062</name>
    <dbReference type="NCBI Taxonomy" id="461836"/>
    <lineage>
        <taxon>Eukaryota</taxon>
        <taxon>Apusozoa</taxon>
        <taxon>Apusomonadida</taxon>
        <taxon>Apusomonadidae</taxon>
        <taxon>Thecamonas</taxon>
    </lineage>
</organism>
<dbReference type="GO" id="GO:0017150">
    <property type="term" value="F:tRNA dihydrouridine synthase activity"/>
    <property type="evidence" value="ECO:0007669"/>
    <property type="project" value="InterPro"/>
</dbReference>
<keyword evidence="2" id="KW-0285">Flavoprotein</keyword>
<feature type="domain" description="DUS-like FMN-binding" evidence="6">
    <location>
        <begin position="26"/>
        <end position="248"/>
    </location>
</feature>
<evidence type="ECO:0000259" key="6">
    <source>
        <dbReference type="Pfam" id="PF01207"/>
    </source>
</evidence>
<dbReference type="OMA" id="WECIEDY"/>
<dbReference type="STRING" id="461836.A0A0L0DE54"/>
<evidence type="ECO:0000313" key="7">
    <source>
        <dbReference type="EMBL" id="KNC49593.1"/>
    </source>
</evidence>
<evidence type="ECO:0000313" key="8">
    <source>
        <dbReference type="Proteomes" id="UP000054408"/>
    </source>
</evidence>
<dbReference type="InterPro" id="IPR013785">
    <property type="entry name" value="Aldolase_TIM"/>
</dbReference>
<evidence type="ECO:0000256" key="2">
    <source>
        <dbReference type="ARBA" id="ARBA00022630"/>
    </source>
</evidence>
<name>A0A0L0DE54_THETB</name>
<dbReference type="OrthoDB" id="9977870at2759"/>
<dbReference type="eggNOG" id="KOG2335">
    <property type="taxonomic scope" value="Eukaryota"/>
</dbReference>
<evidence type="ECO:0000256" key="1">
    <source>
        <dbReference type="ARBA" id="ARBA00001917"/>
    </source>
</evidence>
<dbReference type="Gene3D" id="3.20.20.70">
    <property type="entry name" value="Aldolase class I"/>
    <property type="match status" value="1"/>
</dbReference>
<dbReference type="CDD" id="cd02801">
    <property type="entry name" value="DUS_like_FMN"/>
    <property type="match status" value="1"/>
</dbReference>
<dbReference type="InterPro" id="IPR035587">
    <property type="entry name" value="DUS-like_FMN-bd"/>
</dbReference>
<evidence type="ECO:0000256" key="4">
    <source>
        <dbReference type="ARBA" id="ARBA00022694"/>
    </source>
</evidence>
<dbReference type="Pfam" id="PF01207">
    <property type="entry name" value="Dus"/>
    <property type="match status" value="1"/>
</dbReference>
<keyword evidence="5" id="KW-0560">Oxidoreductase</keyword>
<protein>
    <submittedName>
        <fullName evidence="7">tRNA-dihydrouridine synthase</fullName>
    </submittedName>
</protein>
<dbReference type="GeneID" id="25565001"/>
<dbReference type="Proteomes" id="UP000054408">
    <property type="component" value="Unassembled WGS sequence"/>
</dbReference>
<keyword evidence="8" id="KW-1185">Reference proteome</keyword>
<sequence length="326" mass="35123">MATSKHDRLMELFSVARREERPLYVQAPMVRYSKLPFRLLVAGYGTDVVYTPMIVSDAFLKSSLSRDCELMTSPAETAPLIVQFAAANTRQFVDASSMVSQYVSGVDLNCGCPQGWAMSDGLGSALIAKPELVKDMIATTVAQAECPVTVKIRLRDTPEETIELVRRLEAAGAAWITIHGRTPANKRGGDVDYDAIALAASAVGIPVLANGDINSVADAHSVAAATGVDGVMSARGLLANPAMFAGLDYTPIEAVREYIRLSLAYSEKFVRVRYHVLTMTSAILPRWARSALAEVHTVSDIFDLFLSRFNIDLSPAAADPTNSPAP</sequence>
<keyword evidence="3" id="KW-0288">FMN</keyword>
<evidence type="ECO:0000256" key="3">
    <source>
        <dbReference type="ARBA" id="ARBA00022643"/>
    </source>
</evidence>
<dbReference type="SUPFAM" id="SSF51395">
    <property type="entry name" value="FMN-linked oxidoreductases"/>
    <property type="match status" value="1"/>
</dbReference>
<dbReference type="PANTHER" id="PTHR11082">
    <property type="entry name" value="TRNA-DIHYDROURIDINE SYNTHASE"/>
    <property type="match status" value="1"/>
</dbReference>
<dbReference type="RefSeq" id="XP_013757701.1">
    <property type="nucleotide sequence ID" value="XM_013902247.1"/>
</dbReference>
<dbReference type="InterPro" id="IPR018517">
    <property type="entry name" value="tRNA_hU_synthase_CS"/>
</dbReference>
<dbReference type="PROSITE" id="PS01136">
    <property type="entry name" value="UPF0034"/>
    <property type="match status" value="1"/>
</dbReference>
<keyword evidence="4" id="KW-0819">tRNA processing</keyword>
<gene>
    <name evidence="7" type="ORF">AMSG_05633</name>
</gene>
<proteinExistence type="predicted"/>
<evidence type="ECO:0000256" key="5">
    <source>
        <dbReference type="ARBA" id="ARBA00023002"/>
    </source>
</evidence>
<dbReference type="PANTHER" id="PTHR11082:SF31">
    <property type="entry name" value="TRNA-DIHYDROURIDINE(20A_20B) SYNTHASE [NAD(P)+]-LIKE"/>
    <property type="match status" value="1"/>
</dbReference>
<accession>A0A0L0DE54</accession>
<dbReference type="AlphaFoldDB" id="A0A0L0DE54"/>
<dbReference type="EMBL" id="GL349456">
    <property type="protein sequence ID" value="KNC49593.1"/>
    <property type="molecule type" value="Genomic_DNA"/>
</dbReference>